<proteinExistence type="predicted"/>
<dbReference type="Proteomes" id="UP000887116">
    <property type="component" value="Unassembled WGS sequence"/>
</dbReference>
<dbReference type="EMBL" id="BMAO01009387">
    <property type="protein sequence ID" value="GFR30547.1"/>
    <property type="molecule type" value="Genomic_DNA"/>
</dbReference>
<keyword evidence="1" id="KW-0175">Coiled coil</keyword>
<reference evidence="2" key="1">
    <citation type="submission" date="2020-07" db="EMBL/GenBank/DDBJ databases">
        <title>Multicomponent nature underlies the extraordinary mechanical properties of spider dragline silk.</title>
        <authorList>
            <person name="Kono N."/>
            <person name="Nakamura H."/>
            <person name="Mori M."/>
            <person name="Yoshida Y."/>
            <person name="Ohtoshi R."/>
            <person name="Malay A.D."/>
            <person name="Moran D.A.P."/>
            <person name="Tomita M."/>
            <person name="Numata K."/>
            <person name="Arakawa K."/>
        </authorList>
    </citation>
    <scope>NUCLEOTIDE SEQUENCE</scope>
</reference>
<evidence type="ECO:0000313" key="3">
    <source>
        <dbReference type="Proteomes" id="UP000887116"/>
    </source>
</evidence>
<name>A0A8X6M3G0_TRICU</name>
<organism evidence="2 3">
    <name type="scientific">Trichonephila clavata</name>
    <name type="common">Joro spider</name>
    <name type="synonym">Nephila clavata</name>
    <dbReference type="NCBI Taxonomy" id="2740835"/>
    <lineage>
        <taxon>Eukaryota</taxon>
        <taxon>Metazoa</taxon>
        <taxon>Ecdysozoa</taxon>
        <taxon>Arthropoda</taxon>
        <taxon>Chelicerata</taxon>
        <taxon>Arachnida</taxon>
        <taxon>Araneae</taxon>
        <taxon>Araneomorphae</taxon>
        <taxon>Entelegynae</taxon>
        <taxon>Araneoidea</taxon>
        <taxon>Nephilidae</taxon>
        <taxon>Trichonephila</taxon>
    </lineage>
</organism>
<evidence type="ECO:0000256" key="1">
    <source>
        <dbReference type="SAM" id="Coils"/>
    </source>
</evidence>
<feature type="coiled-coil region" evidence="1">
    <location>
        <begin position="19"/>
        <end position="53"/>
    </location>
</feature>
<dbReference type="AlphaFoldDB" id="A0A8X6M3G0"/>
<dbReference type="OrthoDB" id="6769507at2759"/>
<evidence type="ECO:0000313" key="2">
    <source>
        <dbReference type="EMBL" id="GFR30547.1"/>
    </source>
</evidence>
<sequence length="170" mass="19673">MDALKLRRTPLRTAFTKAVNHLQEVAENEQLDKNELEIAFEQLKLKNNKMRQIDQSILDILSEANCSQDAYNNKFEAIESYVEKMIALKIKFKNLMENNPSGQKDNHSLVTSSSSSLRLPKIQFQQFSGELMDGLRFYNQFKRIHEDESIDDARGGSRPDLCPGWHLDRI</sequence>
<keyword evidence="3" id="KW-1185">Reference proteome</keyword>
<protein>
    <submittedName>
        <fullName evidence="2">Uncharacterized protein</fullName>
    </submittedName>
</protein>
<gene>
    <name evidence="2" type="primary">AVEN_207863_1</name>
    <name evidence="2" type="ORF">TNCT_436051</name>
</gene>
<accession>A0A8X6M3G0</accession>
<comment type="caution">
    <text evidence="2">The sequence shown here is derived from an EMBL/GenBank/DDBJ whole genome shotgun (WGS) entry which is preliminary data.</text>
</comment>